<accession>A0A9J6F7A9</accession>
<dbReference type="AlphaFoldDB" id="A0A9J6F7A9"/>
<feature type="region of interest" description="Disordered" evidence="1">
    <location>
        <begin position="44"/>
        <end position="95"/>
    </location>
</feature>
<gene>
    <name evidence="2" type="ORF">HPB48_001491</name>
</gene>
<organism evidence="2 3">
    <name type="scientific">Haemaphysalis longicornis</name>
    <name type="common">Bush tick</name>
    <dbReference type="NCBI Taxonomy" id="44386"/>
    <lineage>
        <taxon>Eukaryota</taxon>
        <taxon>Metazoa</taxon>
        <taxon>Ecdysozoa</taxon>
        <taxon>Arthropoda</taxon>
        <taxon>Chelicerata</taxon>
        <taxon>Arachnida</taxon>
        <taxon>Acari</taxon>
        <taxon>Parasitiformes</taxon>
        <taxon>Ixodida</taxon>
        <taxon>Ixodoidea</taxon>
        <taxon>Ixodidae</taxon>
        <taxon>Haemaphysalinae</taxon>
        <taxon>Haemaphysalis</taxon>
    </lineage>
</organism>
<comment type="caution">
    <text evidence="2">The sequence shown here is derived from an EMBL/GenBank/DDBJ whole genome shotgun (WGS) entry which is preliminary data.</text>
</comment>
<dbReference type="SUPFAM" id="SSF57903">
    <property type="entry name" value="FYVE/PHD zinc finger"/>
    <property type="match status" value="1"/>
</dbReference>
<sequence length="148" mass="16302">MSDALCLSCLKPLPLSEGIKCLACKNDYHKGKCSGLTKAALKNMSKSDADPWTCPTCVSGASRSSRKKRDSQSRRNRDSQSDKSDDESATSEPSLKDVISSIMALSAKLHEVLDRLDMLERSGEMQNVKHDDALLKLTEQQKSIEARL</sequence>
<evidence type="ECO:0000256" key="1">
    <source>
        <dbReference type="SAM" id="MobiDB-lite"/>
    </source>
</evidence>
<evidence type="ECO:0000313" key="2">
    <source>
        <dbReference type="EMBL" id="KAH9361614.1"/>
    </source>
</evidence>
<dbReference type="EMBL" id="JABSTR010000001">
    <property type="protein sequence ID" value="KAH9361614.1"/>
    <property type="molecule type" value="Genomic_DNA"/>
</dbReference>
<dbReference type="VEuPathDB" id="VectorBase:HLOH_056353"/>
<keyword evidence="3" id="KW-1185">Reference proteome</keyword>
<protein>
    <recommendedName>
        <fullName evidence="4">PHD-type domain-containing protein</fullName>
    </recommendedName>
</protein>
<dbReference type="Gene3D" id="2.60.120.650">
    <property type="entry name" value="Cupin"/>
    <property type="match status" value="1"/>
</dbReference>
<evidence type="ECO:0000313" key="3">
    <source>
        <dbReference type="Proteomes" id="UP000821853"/>
    </source>
</evidence>
<proteinExistence type="predicted"/>
<dbReference type="InterPro" id="IPR011011">
    <property type="entry name" value="Znf_FYVE_PHD"/>
</dbReference>
<dbReference type="Proteomes" id="UP000821853">
    <property type="component" value="Chromosome 1"/>
</dbReference>
<name>A0A9J6F7A9_HAELO</name>
<dbReference type="OrthoDB" id="8061480at2759"/>
<reference evidence="2 3" key="1">
    <citation type="journal article" date="2020" name="Cell">
        <title>Large-Scale Comparative Analyses of Tick Genomes Elucidate Their Genetic Diversity and Vector Capacities.</title>
        <authorList>
            <consortium name="Tick Genome and Microbiome Consortium (TIGMIC)"/>
            <person name="Jia N."/>
            <person name="Wang J."/>
            <person name="Shi W."/>
            <person name="Du L."/>
            <person name="Sun Y."/>
            <person name="Zhan W."/>
            <person name="Jiang J.F."/>
            <person name="Wang Q."/>
            <person name="Zhang B."/>
            <person name="Ji P."/>
            <person name="Bell-Sakyi L."/>
            <person name="Cui X.M."/>
            <person name="Yuan T.T."/>
            <person name="Jiang B.G."/>
            <person name="Yang W.F."/>
            <person name="Lam T.T."/>
            <person name="Chang Q.C."/>
            <person name="Ding S.J."/>
            <person name="Wang X.J."/>
            <person name="Zhu J.G."/>
            <person name="Ruan X.D."/>
            <person name="Zhao L."/>
            <person name="Wei J.T."/>
            <person name="Ye R.Z."/>
            <person name="Que T.C."/>
            <person name="Du C.H."/>
            <person name="Zhou Y.H."/>
            <person name="Cheng J.X."/>
            <person name="Dai P.F."/>
            <person name="Guo W.B."/>
            <person name="Han X.H."/>
            <person name="Huang E.J."/>
            <person name="Li L.F."/>
            <person name="Wei W."/>
            <person name="Gao Y.C."/>
            <person name="Liu J.Z."/>
            <person name="Shao H.Z."/>
            <person name="Wang X."/>
            <person name="Wang C.C."/>
            <person name="Yang T.C."/>
            <person name="Huo Q.B."/>
            <person name="Li W."/>
            <person name="Chen H.Y."/>
            <person name="Chen S.E."/>
            <person name="Zhou L.G."/>
            <person name="Ni X.B."/>
            <person name="Tian J.H."/>
            <person name="Sheng Y."/>
            <person name="Liu T."/>
            <person name="Pan Y.S."/>
            <person name="Xia L.Y."/>
            <person name="Li J."/>
            <person name="Zhao F."/>
            <person name="Cao W.C."/>
        </authorList>
    </citation>
    <scope>NUCLEOTIDE SEQUENCE [LARGE SCALE GENOMIC DNA]</scope>
    <source>
        <strain evidence="2">HaeL-2018</strain>
    </source>
</reference>
<feature type="compositionally biased region" description="Basic and acidic residues" evidence="1">
    <location>
        <begin position="70"/>
        <end position="83"/>
    </location>
</feature>
<evidence type="ECO:0008006" key="4">
    <source>
        <dbReference type="Google" id="ProtNLM"/>
    </source>
</evidence>